<sequence>MSEMRDIKKRDTMIMKIAGNRILSGELRPEERRHFLADLESLDDTCLELALELSEIDLWKNLQVMALRSNN</sequence>
<dbReference type="EMBL" id="MT142895">
    <property type="protein sequence ID" value="QJA90170.1"/>
    <property type="molecule type" value="Genomic_DNA"/>
</dbReference>
<evidence type="ECO:0000313" key="1">
    <source>
        <dbReference type="EMBL" id="QJA69457.1"/>
    </source>
</evidence>
<name>A0A6M3L679_9ZZZZ</name>
<proteinExistence type="predicted"/>
<dbReference type="AlphaFoldDB" id="A0A6M3L679"/>
<evidence type="ECO:0000313" key="2">
    <source>
        <dbReference type="EMBL" id="QJA90170.1"/>
    </source>
</evidence>
<dbReference type="EMBL" id="MT141707">
    <property type="protein sequence ID" value="QJA69457.1"/>
    <property type="molecule type" value="Genomic_DNA"/>
</dbReference>
<organism evidence="2">
    <name type="scientific">viral metagenome</name>
    <dbReference type="NCBI Taxonomy" id="1070528"/>
    <lineage>
        <taxon>unclassified sequences</taxon>
        <taxon>metagenomes</taxon>
        <taxon>organismal metagenomes</taxon>
    </lineage>
</organism>
<reference evidence="2" key="1">
    <citation type="submission" date="2020-03" db="EMBL/GenBank/DDBJ databases">
        <title>The deep terrestrial virosphere.</title>
        <authorList>
            <person name="Holmfeldt K."/>
            <person name="Nilsson E."/>
            <person name="Simone D."/>
            <person name="Lopez-Fernandez M."/>
            <person name="Wu X."/>
            <person name="de Brujin I."/>
            <person name="Lundin D."/>
            <person name="Andersson A."/>
            <person name="Bertilsson S."/>
            <person name="Dopson M."/>
        </authorList>
    </citation>
    <scope>NUCLEOTIDE SEQUENCE</scope>
    <source>
        <strain evidence="1">MM415A04570</strain>
        <strain evidence="2">MM415B02430</strain>
    </source>
</reference>
<gene>
    <name evidence="1" type="ORF">MM415A04570_0007</name>
    <name evidence="2" type="ORF">MM415B02430_0011</name>
</gene>
<accession>A0A6M3L679</accession>
<protein>
    <submittedName>
        <fullName evidence="2">Uncharacterized protein</fullName>
    </submittedName>
</protein>